<dbReference type="Proteomes" id="UP001530293">
    <property type="component" value="Unassembled WGS sequence"/>
</dbReference>
<name>A0ABD3MCB3_9STRA</name>
<keyword evidence="3" id="KW-1185">Reference proteome</keyword>
<feature type="region of interest" description="Disordered" evidence="1">
    <location>
        <begin position="1"/>
        <end position="88"/>
    </location>
</feature>
<reference evidence="2 3" key="1">
    <citation type="submission" date="2024-10" db="EMBL/GenBank/DDBJ databases">
        <title>Updated reference genomes for cyclostephanoid diatoms.</title>
        <authorList>
            <person name="Roberts W.R."/>
            <person name="Alverson A.J."/>
        </authorList>
    </citation>
    <scope>NUCLEOTIDE SEQUENCE [LARGE SCALE GENOMIC DNA]</scope>
    <source>
        <strain evidence="2 3">AJA232-27</strain>
    </source>
</reference>
<feature type="region of interest" description="Disordered" evidence="1">
    <location>
        <begin position="374"/>
        <end position="401"/>
    </location>
</feature>
<proteinExistence type="predicted"/>
<protein>
    <submittedName>
        <fullName evidence="2">Uncharacterized protein</fullName>
    </submittedName>
</protein>
<dbReference type="AlphaFoldDB" id="A0ABD3MCB3"/>
<evidence type="ECO:0000313" key="3">
    <source>
        <dbReference type="Proteomes" id="UP001530293"/>
    </source>
</evidence>
<dbReference type="EMBL" id="JALLBG020000148">
    <property type="protein sequence ID" value="KAL3761583.1"/>
    <property type="molecule type" value="Genomic_DNA"/>
</dbReference>
<sequence length="598" mass="67748">MNDSAQTKSPDDKCSQTHSSSNENQQQHHHVPEEKHLHPHDIVCLDDDDDVDGTAKSDPRKQPGILKHRRRRQQPRGGGGSGSCGCDHKRQRGIETVEEKVLCFKHSPHSLQISASSVAALCGLHPYQNLPQLLFDLVYQSYYGQLLLQQDAKLLGLTLVDAKTHEQETMLSLASSVSNETKELIQQVLEVSEGKRKLQSVEEVQSIQQQIKAQAIVAQQSGKLNQQQVDSLVESSRGCVSTGFGTCHEEEALDVYEKRVGARVRERNETYMEWDFQRRVLDSDSELGVTASPLGRARRRVREEFASRGEGSNSGDDGTSRDIADTDDGDNATNESINDGAKKVAEEIVDLSEDVKPFFRIVGAVDGIRDELYVDSPKTDNNVNSSNRQNNTGDISCSDNEEGQWSIRPIVVECKHRMKKAMVPPPIYDQIQTSIYCHMYNVEDADLIQVVRRERKSKKVRSVDAQENHSIKNDGDCKTNAKNTTHESGDHIDITVTRVSLNDPIYEHRHHWEATLLPRLASFVDAVYGVRQDDGKRYRLLLALIRSQHLGTSHDGGEEEAWRVLWDECRWIRDCDTAYEERRRWIENNKSRDPYCDR</sequence>
<feature type="compositionally biased region" description="Basic and acidic residues" evidence="1">
    <location>
        <begin position="30"/>
        <end position="43"/>
    </location>
</feature>
<feature type="region of interest" description="Disordered" evidence="1">
    <location>
        <begin position="298"/>
        <end position="339"/>
    </location>
</feature>
<evidence type="ECO:0000313" key="2">
    <source>
        <dbReference type="EMBL" id="KAL3761583.1"/>
    </source>
</evidence>
<accession>A0ABD3MCB3</accession>
<evidence type="ECO:0000256" key="1">
    <source>
        <dbReference type="SAM" id="MobiDB-lite"/>
    </source>
</evidence>
<gene>
    <name evidence="2" type="ORF">ACHAWU_000070</name>
</gene>
<comment type="caution">
    <text evidence="2">The sequence shown here is derived from an EMBL/GenBank/DDBJ whole genome shotgun (WGS) entry which is preliminary data.</text>
</comment>
<feature type="compositionally biased region" description="Basic and acidic residues" evidence="1">
    <location>
        <begin position="461"/>
        <end position="484"/>
    </location>
</feature>
<feature type="compositionally biased region" description="Polar residues" evidence="1">
    <location>
        <begin position="16"/>
        <end position="25"/>
    </location>
</feature>
<feature type="region of interest" description="Disordered" evidence="1">
    <location>
        <begin position="459"/>
        <end position="484"/>
    </location>
</feature>
<feature type="compositionally biased region" description="Low complexity" evidence="1">
    <location>
        <begin position="381"/>
        <end position="391"/>
    </location>
</feature>
<organism evidence="2 3">
    <name type="scientific">Discostella pseudostelligera</name>
    <dbReference type="NCBI Taxonomy" id="259834"/>
    <lineage>
        <taxon>Eukaryota</taxon>
        <taxon>Sar</taxon>
        <taxon>Stramenopiles</taxon>
        <taxon>Ochrophyta</taxon>
        <taxon>Bacillariophyta</taxon>
        <taxon>Coscinodiscophyceae</taxon>
        <taxon>Thalassiosirophycidae</taxon>
        <taxon>Stephanodiscales</taxon>
        <taxon>Stephanodiscaceae</taxon>
        <taxon>Discostella</taxon>
    </lineage>
</organism>